<dbReference type="InterPro" id="IPR043502">
    <property type="entry name" value="DNA/RNA_pol_sf"/>
</dbReference>
<dbReference type="AlphaFoldDB" id="A0A069SPB9"/>
<comment type="similarity">
    <text evidence="8">Belongs to the bacterial reverse transcriptase family.</text>
</comment>
<dbReference type="GO" id="GO:0051607">
    <property type="term" value="P:defense response to virus"/>
    <property type="evidence" value="ECO:0007669"/>
    <property type="project" value="UniProtKB-KW"/>
</dbReference>
<evidence type="ECO:0000313" key="12">
    <source>
        <dbReference type="Proteomes" id="UP000027661"/>
    </source>
</evidence>
<protein>
    <recommendedName>
        <fullName evidence="1">RNA-directed DNA polymerase</fullName>
        <ecNumber evidence="1">2.7.7.49</ecNumber>
    </recommendedName>
</protein>
<keyword evidence="5" id="KW-0460">Magnesium</keyword>
<proteinExistence type="inferred from homology"/>
<evidence type="ECO:0000313" key="11">
    <source>
        <dbReference type="EMBL" id="KDS53458.1"/>
    </source>
</evidence>
<name>A0A069SPB9_PHOVU</name>
<dbReference type="GO" id="GO:0003964">
    <property type="term" value="F:RNA-directed DNA polymerase activity"/>
    <property type="evidence" value="ECO:0007669"/>
    <property type="project" value="UniProtKB-KW"/>
</dbReference>
<sequence length="349" mass="40855">MTMTDTWESLFKECAVENNHTEKYLKECFEYAGSLHQRNLPVIFDFVHLAMYFECCAETLKGMVANVEKHYTEYKIRKKSGGNRLIEAPDYMLKNMQRWIYINILCKDLSINDCVHGFIPAFKNRDKVRGILTNAIPHAGHDWLINVDLKDFFHTIKLDSVNNYFRSLGYEEEVVKTLTALCTYKSRLPQGAPTSPMLSNIIASKMDEMMLEYCKKRGIIYTRYADDLTFSADSDVKVPPIEDIYKIVYLNGFKVNRMKTKVRYKGCKQEVTGLTVTNGVHVSQKYKKEILRELHFCKKFGVYEHYQHLKTTKGLYKDWLRGKIMFVRQIDPACGNKMLEQFNELNWLV</sequence>
<dbReference type="PATRIC" id="fig|1339352.3.peg.2364"/>
<keyword evidence="3" id="KW-0548">Nucleotidyltransferase</keyword>
<dbReference type="GO" id="GO:0046872">
    <property type="term" value="F:metal ion binding"/>
    <property type="evidence" value="ECO:0007669"/>
    <property type="project" value="UniProtKB-KW"/>
</dbReference>
<dbReference type="RefSeq" id="WP_032952914.1">
    <property type="nucleotide sequence ID" value="NZ_JNHM01000030.1"/>
</dbReference>
<dbReference type="Proteomes" id="UP000027661">
    <property type="component" value="Unassembled WGS sequence"/>
</dbReference>
<dbReference type="PRINTS" id="PR00866">
    <property type="entry name" value="RNADNAPOLMS"/>
</dbReference>
<keyword evidence="4" id="KW-0479">Metal-binding</keyword>
<dbReference type="CDD" id="cd03487">
    <property type="entry name" value="RT_Bac_retron_II"/>
    <property type="match status" value="1"/>
</dbReference>
<dbReference type="EMBL" id="JNHM01000030">
    <property type="protein sequence ID" value="KDS53458.1"/>
    <property type="molecule type" value="Genomic_DNA"/>
</dbReference>
<gene>
    <name evidence="11" type="ORF">M099_2463</name>
</gene>
<dbReference type="InterPro" id="IPR000477">
    <property type="entry name" value="RT_dom"/>
</dbReference>
<dbReference type="PANTHER" id="PTHR34047:SF7">
    <property type="entry name" value="RNA-DIRECTED DNA POLYMERASE"/>
    <property type="match status" value="1"/>
</dbReference>
<evidence type="ECO:0000256" key="1">
    <source>
        <dbReference type="ARBA" id="ARBA00012493"/>
    </source>
</evidence>
<dbReference type="Pfam" id="PF00078">
    <property type="entry name" value="RVT_1"/>
    <property type="match status" value="1"/>
</dbReference>
<dbReference type="SUPFAM" id="SSF56672">
    <property type="entry name" value="DNA/RNA polymerases"/>
    <property type="match status" value="1"/>
</dbReference>
<evidence type="ECO:0000256" key="4">
    <source>
        <dbReference type="ARBA" id="ARBA00022723"/>
    </source>
</evidence>
<evidence type="ECO:0000256" key="6">
    <source>
        <dbReference type="ARBA" id="ARBA00022918"/>
    </source>
</evidence>
<evidence type="ECO:0000259" key="10">
    <source>
        <dbReference type="PROSITE" id="PS50878"/>
    </source>
</evidence>
<dbReference type="EC" id="2.7.7.49" evidence="1"/>
<reference evidence="11 12" key="1">
    <citation type="submission" date="2014-04" db="EMBL/GenBank/DDBJ databases">
        <authorList>
            <person name="Sears C."/>
            <person name="Carroll K."/>
            <person name="Sack B.R."/>
            <person name="Qadri F."/>
            <person name="Myers L.L."/>
            <person name="Chung G.-T."/>
            <person name="Escheverria P."/>
            <person name="Fraser C.M."/>
            <person name="Sadzewicz L."/>
            <person name="Shefchek K.A."/>
            <person name="Tallon L."/>
            <person name="Das S.P."/>
            <person name="Daugherty S."/>
            <person name="Mongodin E.F."/>
        </authorList>
    </citation>
    <scope>NUCLEOTIDE SEQUENCE [LARGE SCALE GENOMIC DNA]</scope>
    <source>
        <strain evidence="11 12">3975 RP4</strain>
    </source>
</reference>
<keyword evidence="2" id="KW-0808">Transferase</keyword>
<organism evidence="11 12">
    <name type="scientific">Phocaeicola vulgatus str. 3975 RP4</name>
    <dbReference type="NCBI Taxonomy" id="1339352"/>
    <lineage>
        <taxon>Bacteria</taxon>
        <taxon>Pseudomonadati</taxon>
        <taxon>Bacteroidota</taxon>
        <taxon>Bacteroidia</taxon>
        <taxon>Bacteroidales</taxon>
        <taxon>Bacteroidaceae</taxon>
        <taxon>Phocaeicola</taxon>
    </lineage>
</organism>
<dbReference type="GO" id="GO:0003723">
    <property type="term" value="F:RNA binding"/>
    <property type="evidence" value="ECO:0007669"/>
    <property type="project" value="InterPro"/>
</dbReference>
<evidence type="ECO:0000256" key="2">
    <source>
        <dbReference type="ARBA" id="ARBA00022679"/>
    </source>
</evidence>
<evidence type="ECO:0000256" key="9">
    <source>
        <dbReference type="ARBA" id="ARBA00048173"/>
    </source>
</evidence>
<accession>A0A069SPB9</accession>
<evidence type="ECO:0000256" key="3">
    <source>
        <dbReference type="ARBA" id="ARBA00022695"/>
    </source>
</evidence>
<dbReference type="PROSITE" id="PS50878">
    <property type="entry name" value="RT_POL"/>
    <property type="match status" value="1"/>
</dbReference>
<evidence type="ECO:0000256" key="5">
    <source>
        <dbReference type="ARBA" id="ARBA00022842"/>
    </source>
</evidence>
<keyword evidence="6 11" id="KW-0695">RNA-directed DNA polymerase</keyword>
<keyword evidence="7" id="KW-0051">Antiviral defense</keyword>
<evidence type="ECO:0000256" key="8">
    <source>
        <dbReference type="ARBA" id="ARBA00034120"/>
    </source>
</evidence>
<comment type="catalytic activity">
    <reaction evidence="9">
        <text>DNA(n) + a 2'-deoxyribonucleoside 5'-triphosphate = DNA(n+1) + diphosphate</text>
        <dbReference type="Rhea" id="RHEA:22508"/>
        <dbReference type="Rhea" id="RHEA-COMP:17339"/>
        <dbReference type="Rhea" id="RHEA-COMP:17340"/>
        <dbReference type="ChEBI" id="CHEBI:33019"/>
        <dbReference type="ChEBI" id="CHEBI:61560"/>
        <dbReference type="ChEBI" id="CHEBI:173112"/>
        <dbReference type="EC" id="2.7.7.49"/>
    </reaction>
</comment>
<comment type="caution">
    <text evidence="11">The sequence shown here is derived from an EMBL/GenBank/DDBJ whole genome shotgun (WGS) entry which is preliminary data.</text>
</comment>
<feature type="domain" description="Reverse transcriptase" evidence="10">
    <location>
        <begin position="57"/>
        <end position="276"/>
    </location>
</feature>
<dbReference type="InterPro" id="IPR051083">
    <property type="entry name" value="GrpII_Intron_Splice-Mob/Def"/>
</dbReference>
<dbReference type="InterPro" id="IPR000123">
    <property type="entry name" value="Reverse_transcriptase_msDNA"/>
</dbReference>
<dbReference type="PANTHER" id="PTHR34047">
    <property type="entry name" value="NUCLEAR INTRON MATURASE 1, MITOCHONDRIAL-RELATED"/>
    <property type="match status" value="1"/>
</dbReference>
<evidence type="ECO:0000256" key="7">
    <source>
        <dbReference type="ARBA" id="ARBA00023118"/>
    </source>
</evidence>